<dbReference type="EMBL" id="JAIWYP010000003">
    <property type="protein sequence ID" value="KAH3855831.1"/>
    <property type="molecule type" value="Genomic_DNA"/>
</dbReference>
<proteinExistence type="predicted"/>
<evidence type="ECO:0000256" key="1">
    <source>
        <dbReference type="SAM" id="MobiDB-lite"/>
    </source>
</evidence>
<reference evidence="2" key="2">
    <citation type="submission" date="2020-11" db="EMBL/GenBank/DDBJ databases">
        <authorList>
            <person name="McCartney M.A."/>
            <person name="Auch B."/>
            <person name="Kono T."/>
            <person name="Mallez S."/>
            <person name="Becker A."/>
            <person name="Gohl D.M."/>
            <person name="Silverstein K.A.T."/>
            <person name="Koren S."/>
            <person name="Bechman K.B."/>
            <person name="Herman A."/>
            <person name="Abrahante J.E."/>
            <person name="Garbe J."/>
        </authorList>
    </citation>
    <scope>NUCLEOTIDE SEQUENCE</scope>
    <source>
        <strain evidence="2">Duluth1</strain>
        <tissue evidence="2">Whole animal</tissue>
    </source>
</reference>
<sequence>MMVLTARGAPSYALKQPRTGTGNWNFKRGAEVPSKESGPWSFTRNAEALDKDGFHLASRDELELQQTSRVNGYLVNYPEHIIL</sequence>
<reference evidence="2" key="1">
    <citation type="journal article" date="2019" name="bioRxiv">
        <title>The Genome of the Zebra Mussel, Dreissena polymorpha: A Resource for Invasive Species Research.</title>
        <authorList>
            <person name="McCartney M.A."/>
            <person name="Auch B."/>
            <person name="Kono T."/>
            <person name="Mallez S."/>
            <person name="Zhang Y."/>
            <person name="Obille A."/>
            <person name="Becker A."/>
            <person name="Abrahante J.E."/>
            <person name="Garbe J."/>
            <person name="Badalamenti J.P."/>
            <person name="Herman A."/>
            <person name="Mangelson H."/>
            <person name="Liachko I."/>
            <person name="Sullivan S."/>
            <person name="Sone E.D."/>
            <person name="Koren S."/>
            <person name="Silverstein K.A.T."/>
            <person name="Beckman K.B."/>
            <person name="Gohl D.M."/>
        </authorList>
    </citation>
    <scope>NUCLEOTIDE SEQUENCE</scope>
    <source>
        <strain evidence="2">Duluth1</strain>
        <tissue evidence="2">Whole animal</tissue>
    </source>
</reference>
<comment type="caution">
    <text evidence="2">The sequence shown here is derived from an EMBL/GenBank/DDBJ whole genome shotgun (WGS) entry which is preliminary data.</text>
</comment>
<protein>
    <submittedName>
        <fullName evidence="2">Uncharacterized protein</fullName>
    </submittedName>
</protein>
<accession>A0A9D4LCY6</accession>
<dbReference type="Proteomes" id="UP000828390">
    <property type="component" value="Unassembled WGS sequence"/>
</dbReference>
<name>A0A9D4LCY6_DREPO</name>
<evidence type="ECO:0000313" key="2">
    <source>
        <dbReference type="EMBL" id="KAH3855831.1"/>
    </source>
</evidence>
<organism evidence="2 3">
    <name type="scientific">Dreissena polymorpha</name>
    <name type="common">Zebra mussel</name>
    <name type="synonym">Mytilus polymorpha</name>
    <dbReference type="NCBI Taxonomy" id="45954"/>
    <lineage>
        <taxon>Eukaryota</taxon>
        <taxon>Metazoa</taxon>
        <taxon>Spiralia</taxon>
        <taxon>Lophotrochozoa</taxon>
        <taxon>Mollusca</taxon>
        <taxon>Bivalvia</taxon>
        <taxon>Autobranchia</taxon>
        <taxon>Heteroconchia</taxon>
        <taxon>Euheterodonta</taxon>
        <taxon>Imparidentia</taxon>
        <taxon>Neoheterodontei</taxon>
        <taxon>Myida</taxon>
        <taxon>Dreissenoidea</taxon>
        <taxon>Dreissenidae</taxon>
        <taxon>Dreissena</taxon>
    </lineage>
</organism>
<gene>
    <name evidence="2" type="ORF">DPMN_098401</name>
</gene>
<keyword evidence="3" id="KW-1185">Reference proteome</keyword>
<dbReference type="AlphaFoldDB" id="A0A9D4LCY6"/>
<evidence type="ECO:0000313" key="3">
    <source>
        <dbReference type="Proteomes" id="UP000828390"/>
    </source>
</evidence>
<feature type="region of interest" description="Disordered" evidence="1">
    <location>
        <begin position="14"/>
        <end position="41"/>
    </location>
</feature>